<dbReference type="EMBL" id="CP073347">
    <property type="protein sequence ID" value="UTW10531.1"/>
    <property type="molecule type" value="Genomic_DNA"/>
</dbReference>
<reference evidence="1" key="1">
    <citation type="submission" date="2021-04" db="EMBL/GenBank/DDBJ databases">
        <title>Oceanospirillales bacteria with DddD are important DMSP degraders in coastal seawater.</title>
        <authorList>
            <person name="Liu J."/>
        </authorList>
    </citation>
    <scope>NUCLEOTIDE SEQUENCE</scope>
    <source>
        <strain evidence="1">D13-1</strain>
    </source>
</reference>
<keyword evidence="2" id="KW-1185">Reference proteome</keyword>
<evidence type="ECO:0000313" key="1">
    <source>
        <dbReference type="EMBL" id="UTW10531.1"/>
    </source>
</evidence>
<name>A0ABY5HDV9_9GAMM</name>
<dbReference type="Proteomes" id="UP001058461">
    <property type="component" value="Chromosome"/>
</dbReference>
<evidence type="ECO:0000313" key="2">
    <source>
        <dbReference type="Proteomes" id="UP001058461"/>
    </source>
</evidence>
<sequence length="104" mass="11770">MQFLQEQKTALRPRHDRQGRWKYKNAGALFCGPPGTAEIQKCRSTFLWIAKEGGNPGNAGCGFQERFVLNIAALAHPCARGIRFVLNVKRGGRFRAFPVKLQRR</sequence>
<gene>
    <name evidence="1" type="ORF">KDW95_14665</name>
</gene>
<protein>
    <submittedName>
        <fullName evidence="1">Uncharacterized protein</fullName>
    </submittedName>
</protein>
<accession>A0ABY5HDV9</accession>
<dbReference type="RefSeq" id="WP_255852579.1">
    <property type="nucleotide sequence ID" value="NZ_CP073347.1"/>
</dbReference>
<proteinExistence type="predicted"/>
<organism evidence="1 2">
    <name type="scientific">Marinobacterium rhizophilum</name>
    <dbReference type="NCBI Taxonomy" id="420402"/>
    <lineage>
        <taxon>Bacteria</taxon>
        <taxon>Pseudomonadati</taxon>
        <taxon>Pseudomonadota</taxon>
        <taxon>Gammaproteobacteria</taxon>
        <taxon>Oceanospirillales</taxon>
        <taxon>Oceanospirillaceae</taxon>
        <taxon>Marinobacterium</taxon>
    </lineage>
</organism>